<sequence length="178" mass="19212">MNWIDIIKGIAPTVASALLGPLSGIAVSAIGSVLGMSEPTQDAIAKAFTEGQIKPEDMMKIKALELEFKTHESEMGYKYADLEYKKEALAVQDRADARAMQIAIHSKMPALLTIMVTTGFFGILALIMFHPELKGNEIVMIMVGQLSAVWAGCVAFYTGTTYSSANKNHMLANSAPVK</sequence>
<evidence type="ECO:0008006" key="4">
    <source>
        <dbReference type="Google" id="ProtNLM"/>
    </source>
</evidence>
<evidence type="ECO:0000313" key="2">
    <source>
        <dbReference type="EMBL" id="CAB4240794.1"/>
    </source>
</evidence>
<dbReference type="EMBL" id="LR797820">
    <property type="protein sequence ID" value="CAB4240794.1"/>
    <property type="molecule type" value="Genomic_DNA"/>
</dbReference>
<keyword evidence="1" id="KW-0812">Transmembrane</keyword>
<accession>A0A6J5T7I4</accession>
<keyword evidence="1" id="KW-0472">Membrane</keyword>
<keyword evidence="1" id="KW-1133">Transmembrane helix</keyword>
<evidence type="ECO:0000256" key="1">
    <source>
        <dbReference type="SAM" id="Phobius"/>
    </source>
</evidence>
<organism evidence="2">
    <name type="scientific">uncultured Caudovirales phage</name>
    <dbReference type="NCBI Taxonomy" id="2100421"/>
    <lineage>
        <taxon>Viruses</taxon>
        <taxon>Duplodnaviria</taxon>
        <taxon>Heunggongvirae</taxon>
        <taxon>Uroviricota</taxon>
        <taxon>Caudoviricetes</taxon>
        <taxon>Peduoviridae</taxon>
        <taxon>Maltschvirus</taxon>
        <taxon>Maltschvirus maltsch</taxon>
    </lineage>
</organism>
<evidence type="ECO:0000313" key="3">
    <source>
        <dbReference type="EMBL" id="CAB5219580.1"/>
    </source>
</evidence>
<gene>
    <name evidence="3" type="ORF">UFOVP228_91</name>
    <name evidence="2" type="ORF">UFOVP47_11</name>
</gene>
<reference evidence="2" key="1">
    <citation type="submission" date="2020-05" db="EMBL/GenBank/DDBJ databases">
        <authorList>
            <person name="Chiriac C."/>
            <person name="Salcher M."/>
            <person name="Ghai R."/>
            <person name="Kavagutti S V."/>
        </authorList>
    </citation>
    <scope>NUCLEOTIDE SEQUENCE</scope>
</reference>
<name>A0A6J5T7I4_9CAUD</name>
<feature type="transmembrane region" description="Helical" evidence="1">
    <location>
        <begin position="110"/>
        <end position="129"/>
    </location>
</feature>
<dbReference type="EMBL" id="LR798273">
    <property type="protein sequence ID" value="CAB5219580.1"/>
    <property type="molecule type" value="Genomic_DNA"/>
</dbReference>
<feature type="transmembrane region" description="Helical" evidence="1">
    <location>
        <begin position="141"/>
        <end position="160"/>
    </location>
</feature>
<proteinExistence type="predicted"/>
<protein>
    <recommendedName>
        <fullName evidence="4">Holin of 3TMs, for gene-transfer release</fullName>
    </recommendedName>
</protein>